<dbReference type="GO" id="GO:0046872">
    <property type="term" value="F:metal ion binding"/>
    <property type="evidence" value="ECO:0007669"/>
    <property type="project" value="UniProtKB-KW"/>
</dbReference>
<organism evidence="11 12">
    <name type="scientific">Metasolibacillus meyeri</name>
    <dbReference type="NCBI Taxonomy" id="1071052"/>
    <lineage>
        <taxon>Bacteria</taxon>
        <taxon>Bacillati</taxon>
        <taxon>Bacillota</taxon>
        <taxon>Bacilli</taxon>
        <taxon>Bacillales</taxon>
        <taxon>Caryophanaceae</taxon>
        <taxon>Metasolibacillus</taxon>
    </lineage>
</organism>
<keyword evidence="6 10" id="KW-0407">Ion channel</keyword>
<dbReference type="HAMAP" id="MF_00454">
    <property type="entry name" value="FluC"/>
    <property type="match status" value="1"/>
</dbReference>
<proteinExistence type="inferred from homology"/>
<comment type="activity regulation">
    <text evidence="10">Na(+) is not transported, but it plays an essential structural role and its presence is essential for fluoride channel function.</text>
</comment>
<comment type="similarity">
    <text evidence="7 10">Belongs to the fluoride channel Fluc/FEX (TC 1.A.43) family.</text>
</comment>
<protein>
    <recommendedName>
        <fullName evidence="10">Fluoride-specific ion channel FluC</fullName>
    </recommendedName>
</protein>
<evidence type="ECO:0000256" key="9">
    <source>
        <dbReference type="ARBA" id="ARBA00049940"/>
    </source>
</evidence>
<feature type="transmembrane region" description="Helical" evidence="10">
    <location>
        <begin position="102"/>
        <end position="124"/>
    </location>
</feature>
<keyword evidence="12" id="KW-1185">Reference proteome</keyword>
<dbReference type="Proteomes" id="UP001344888">
    <property type="component" value="Unassembled WGS sequence"/>
</dbReference>
<evidence type="ECO:0000256" key="5">
    <source>
        <dbReference type="ARBA" id="ARBA00023136"/>
    </source>
</evidence>
<evidence type="ECO:0000256" key="7">
    <source>
        <dbReference type="ARBA" id="ARBA00035120"/>
    </source>
</evidence>
<dbReference type="GO" id="GO:0062054">
    <property type="term" value="F:fluoride channel activity"/>
    <property type="evidence" value="ECO:0007669"/>
    <property type="project" value="UniProtKB-UniRule"/>
</dbReference>
<dbReference type="GO" id="GO:0005886">
    <property type="term" value="C:plasma membrane"/>
    <property type="evidence" value="ECO:0007669"/>
    <property type="project" value="UniProtKB-SubCell"/>
</dbReference>
<evidence type="ECO:0000256" key="8">
    <source>
        <dbReference type="ARBA" id="ARBA00035585"/>
    </source>
</evidence>
<keyword evidence="2 10" id="KW-1003">Cell membrane</keyword>
<evidence type="ECO:0000256" key="4">
    <source>
        <dbReference type="ARBA" id="ARBA00022989"/>
    </source>
</evidence>
<accession>A0AAW9NLR1</accession>
<comment type="catalytic activity">
    <reaction evidence="8">
        <text>fluoride(in) = fluoride(out)</text>
        <dbReference type="Rhea" id="RHEA:76159"/>
        <dbReference type="ChEBI" id="CHEBI:17051"/>
    </reaction>
    <physiologicalReaction direction="left-to-right" evidence="8">
        <dbReference type="Rhea" id="RHEA:76160"/>
    </physiologicalReaction>
</comment>
<evidence type="ECO:0000256" key="2">
    <source>
        <dbReference type="ARBA" id="ARBA00022475"/>
    </source>
</evidence>
<keyword evidence="3 10" id="KW-0812">Transmembrane</keyword>
<feature type="transmembrane region" description="Helical" evidence="10">
    <location>
        <begin position="37"/>
        <end position="57"/>
    </location>
</feature>
<evidence type="ECO:0000256" key="10">
    <source>
        <dbReference type="HAMAP-Rule" id="MF_00454"/>
    </source>
</evidence>
<keyword evidence="4 10" id="KW-1133">Transmembrane helix</keyword>
<keyword evidence="10" id="KW-0915">Sodium</keyword>
<dbReference type="AlphaFoldDB" id="A0AAW9NLR1"/>
<feature type="binding site" evidence="10">
    <location>
        <position position="84"/>
    </location>
    <ligand>
        <name>Na(+)</name>
        <dbReference type="ChEBI" id="CHEBI:29101"/>
        <note>structural</note>
    </ligand>
</feature>
<comment type="function">
    <text evidence="9 10">Fluoride-specific ion channel. Important for reducing fluoride concentration in the cell, thus reducing its toxicity.</text>
</comment>
<keyword evidence="10" id="KW-0479">Metal-binding</keyword>
<feature type="transmembrane region" description="Helical" evidence="10">
    <location>
        <begin position="12"/>
        <end position="31"/>
    </location>
</feature>
<dbReference type="GO" id="GO:0140114">
    <property type="term" value="P:cellular detoxification of fluoride"/>
    <property type="evidence" value="ECO:0007669"/>
    <property type="project" value="UniProtKB-UniRule"/>
</dbReference>
<evidence type="ECO:0000313" key="11">
    <source>
        <dbReference type="EMBL" id="MEC1177381.1"/>
    </source>
</evidence>
<dbReference type="NCBIfam" id="TIGR00494">
    <property type="entry name" value="crcB"/>
    <property type="match status" value="1"/>
</dbReference>
<comment type="caution">
    <text evidence="11">The sequence shown here is derived from an EMBL/GenBank/DDBJ whole genome shotgun (WGS) entry which is preliminary data.</text>
</comment>
<dbReference type="RefSeq" id="WP_326121700.1">
    <property type="nucleotide sequence ID" value="NZ_JARSFG010000003.1"/>
</dbReference>
<keyword evidence="10" id="KW-0406">Ion transport</keyword>
<dbReference type="EMBL" id="JARSFG010000003">
    <property type="protein sequence ID" value="MEC1177381.1"/>
    <property type="molecule type" value="Genomic_DNA"/>
</dbReference>
<reference evidence="11 12" key="1">
    <citation type="submission" date="2023-03" db="EMBL/GenBank/DDBJ databases">
        <title>Bacillus Genome Sequencing.</title>
        <authorList>
            <person name="Dunlap C."/>
        </authorList>
    </citation>
    <scope>NUCLEOTIDE SEQUENCE [LARGE SCALE GENOMIC DNA]</scope>
    <source>
        <strain evidence="11 12">B-59205</strain>
    </source>
</reference>
<evidence type="ECO:0000313" key="12">
    <source>
        <dbReference type="Proteomes" id="UP001344888"/>
    </source>
</evidence>
<evidence type="ECO:0000256" key="1">
    <source>
        <dbReference type="ARBA" id="ARBA00004651"/>
    </source>
</evidence>
<keyword evidence="10" id="KW-0813">Transport</keyword>
<keyword evidence="5 10" id="KW-0472">Membrane</keyword>
<comment type="subcellular location">
    <subcellularLocation>
        <location evidence="1 10">Cell membrane</location>
        <topology evidence="1 10">Multi-pass membrane protein</topology>
    </subcellularLocation>
</comment>
<sequence>MIKYALEGSDFIHYLFVGLAGALGASLRYAIELLFDSAFPIATLLINLVGALLLGWLTSFLPRFPRISSTISTAITTGFLGAFTTFSAFSVENLTLLMNGQVFAALSYILVSLVGGFVCALVGLRLGVKEAGL</sequence>
<dbReference type="PANTHER" id="PTHR28259:SF1">
    <property type="entry name" value="FLUORIDE EXPORT PROTEIN 1-RELATED"/>
    <property type="match status" value="1"/>
</dbReference>
<evidence type="ECO:0000256" key="3">
    <source>
        <dbReference type="ARBA" id="ARBA00022692"/>
    </source>
</evidence>
<evidence type="ECO:0000256" key="6">
    <source>
        <dbReference type="ARBA" id="ARBA00023303"/>
    </source>
</evidence>
<feature type="transmembrane region" description="Helical" evidence="10">
    <location>
        <begin position="69"/>
        <end position="90"/>
    </location>
</feature>
<dbReference type="PANTHER" id="PTHR28259">
    <property type="entry name" value="FLUORIDE EXPORT PROTEIN 1-RELATED"/>
    <property type="match status" value="1"/>
</dbReference>
<gene>
    <name evidence="10 11" type="primary">crcB</name>
    <name evidence="10" type="synonym">fluC</name>
    <name evidence="11" type="ORF">P9B03_02695</name>
</gene>
<dbReference type="Pfam" id="PF02537">
    <property type="entry name" value="CRCB"/>
    <property type="match status" value="1"/>
</dbReference>
<name>A0AAW9NLR1_9BACL</name>
<feature type="binding site" evidence="10">
    <location>
        <position position="81"/>
    </location>
    <ligand>
        <name>Na(+)</name>
        <dbReference type="ChEBI" id="CHEBI:29101"/>
        <note>structural</note>
    </ligand>
</feature>
<dbReference type="InterPro" id="IPR003691">
    <property type="entry name" value="FluC"/>
</dbReference>